<dbReference type="CDD" id="cd04867">
    <property type="entry name" value="TGS_YchF_OLA1"/>
    <property type="match status" value="1"/>
</dbReference>
<feature type="binding site" evidence="6">
    <location>
        <begin position="13"/>
        <end position="18"/>
    </location>
    <ligand>
        <name>ATP</name>
        <dbReference type="ChEBI" id="CHEBI:30616"/>
    </ligand>
</feature>
<evidence type="ECO:0000256" key="5">
    <source>
        <dbReference type="ARBA" id="ARBA00022842"/>
    </source>
</evidence>
<dbReference type="PIRSF" id="PIRSF006641">
    <property type="entry name" value="CHP00092"/>
    <property type="match status" value="1"/>
</dbReference>
<dbReference type="InterPro" id="IPR013029">
    <property type="entry name" value="YchF_C"/>
</dbReference>
<dbReference type="PANTHER" id="PTHR23305:SF18">
    <property type="entry name" value="OBG-TYPE G DOMAIN-CONTAINING PROTEIN"/>
    <property type="match status" value="1"/>
</dbReference>
<dbReference type="PROSITE" id="PS51710">
    <property type="entry name" value="G_OBG"/>
    <property type="match status" value="1"/>
</dbReference>
<dbReference type="InterPro" id="IPR031167">
    <property type="entry name" value="G_OBG"/>
</dbReference>
<dbReference type="InterPro" id="IPR041706">
    <property type="entry name" value="YchF_N"/>
</dbReference>
<dbReference type="Gene3D" id="3.10.20.30">
    <property type="match status" value="1"/>
</dbReference>
<dbReference type="FunFam" id="3.10.20.30:FF:000001">
    <property type="entry name" value="Ribosome-binding ATPase YchF"/>
    <property type="match status" value="1"/>
</dbReference>
<dbReference type="PANTHER" id="PTHR23305">
    <property type="entry name" value="OBG GTPASE FAMILY"/>
    <property type="match status" value="1"/>
</dbReference>
<dbReference type="GO" id="GO:0005525">
    <property type="term" value="F:GTP binding"/>
    <property type="evidence" value="ECO:0007669"/>
    <property type="project" value="InterPro"/>
</dbReference>
<dbReference type="HAMAP" id="MF_00944">
    <property type="entry name" value="YchF_OLA1_ATPase"/>
    <property type="match status" value="1"/>
</dbReference>
<keyword evidence="5" id="KW-0460">Magnesium</keyword>
<dbReference type="PRINTS" id="PR00326">
    <property type="entry name" value="GTP1OBG"/>
</dbReference>
<feature type="domain" description="OBG-type G" evidence="7">
    <location>
        <begin position="4"/>
        <end position="254"/>
    </location>
</feature>
<evidence type="ECO:0000256" key="4">
    <source>
        <dbReference type="ARBA" id="ARBA00022840"/>
    </source>
</evidence>
<dbReference type="SUPFAM" id="SSF81271">
    <property type="entry name" value="TGS-like"/>
    <property type="match status" value="1"/>
</dbReference>
<dbReference type="PROSITE" id="PS51880">
    <property type="entry name" value="TGS"/>
    <property type="match status" value="1"/>
</dbReference>
<dbReference type="GO" id="GO:0005524">
    <property type="term" value="F:ATP binding"/>
    <property type="evidence" value="ECO:0007669"/>
    <property type="project" value="UniProtKB-UniRule"/>
</dbReference>
<evidence type="ECO:0000256" key="6">
    <source>
        <dbReference type="HAMAP-Rule" id="MF_00944"/>
    </source>
</evidence>
<dbReference type="InterPro" id="IPR006073">
    <property type="entry name" value="GTP-bd"/>
</dbReference>
<evidence type="ECO:0000256" key="1">
    <source>
        <dbReference type="ARBA" id="ARBA00001946"/>
    </source>
</evidence>
<evidence type="ECO:0000256" key="3">
    <source>
        <dbReference type="ARBA" id="ARBA00022741"/>
    </source>
</evidence>
<dbReference type="InterPro" id="IPR012676">
    <property type="entry name" value="TGS-like"/>
</dbReference>
<comment type="function">
    <text evidence="6">ATPase that binds to both the 70S ribosome and the 50S ribosomal subunit in a nucleotide-independent manner.</text>
</comment>
<keyword evidence="3 6" id="KW-0547">Nucleotide-binding</keyword>
<gene>
    <name evidence="6" type="primary">ychF</name>
    <name evidence="9" type="ORF">COT52_00915</name>
</gene>
<evidence type="ECO:0000313" key="10">
    <source>
        <dbReference type="Proteomes" id="UP000231414"/>
    </source>
</evidence>
<dbReference type="Gene3D" id="3.40.50.300">
    <property type="entry name" value="P-loop containing nucleotide triphosphate hydrolases"/>
    <property type="match status" value="1"/>
</dbReference>
<name>A0A2H0X823_UNCKA</name>
<dbReference type="EMBL" id="PEYW01000010">
    <property type="protein sequence ID" value="PIS20991.1"/>
    <property type="molecule type" value="Genomic_DNA"/>
</dbReference>
<dbReference type="InterPro" id="IPR023192">
    <property type="entry name" value="TGS-like_dom_sf"/>
</dbReference>
<dbReference type="Pfam" id="PF01926">
    <property type="entry name" value="MMR_HSR1"/>
    <property type="match status" value="1"/>
</dbReference>
<dbReference type="CDD" id="cd01900">
    <property type="entry name" value="YchF"/>
    <property type="match status" value="1"/>
</dbReference>
<dbReference type="Pfam" id="PF06071">
    <property type="entry name" value="YchF-GTPase_C"/>
    <property type="match status" value="1"/>
</dbReference>
<accession>A0A2H0X823</accession>
<protein>
    <recommendedName>
        <fullName evidence="6">Ribosome-binding ATPase YchF</fullName>
    </recommendedName>
</protein>
<reference evidence="10" key="1">
    <citation type="submission" date="2017-09" db="EMBL/GenBank/DDBJ databases">
        <title>Depth-based differentiation of microbial function through sediment-hosted aquifers and enrichment of novel symbionts in the deep terrestrial subsurface.</title>
        <authorList>
            <person name="Probst A.J."/>
            <person name="Ladd B."/>
            <person name="Jarett J.K."/>
            <person name="Geller-Mcgrath D.E."/>
            <person name="Sieber C.M.K."/>
            <person name="Emerson J.B."/>
            <person name="Anantharaman K."/>
            <person name="Thomas B.C."/>
            <person name="Malmstrom R."/>
            <person name="Stieglmeier M."/>
            <person name="Klingl A."/>
            <person name="Woyke T."/>
            <person name="Ryan C.M."/>
            <person name="Banfield J.F."/>
        </authorList>
    </citation>
    <scope>NUCLEOTIDE SEQUENCE [LARGE SCALE GENOMIC DNA]</scope>
</reference>
<keyword evidence="2" id="KW-0479">Metal-binding</keyword>
<evidence type="ECO:0000259" key="7">
    <source>
        <dbReference type="PROSITE" id="PS51710"/>
    </source>
</evidence>
<comment type="caution">
    <text evidence="9">The sequence shown here is derived from an EMBL/GenBank/DDBJ whole genome shotgun (WGS) entry which is preliminary data.</text>
</comment>
<dbReference type="NCBIfam" id="TIGR00092">
    <property type="entry name" value="redox-regulated ATPase YchF"/>
    <property type="match status" value="1"/>
</dbReference>
<evidence type="ECO:0000256" key="2">
    <source>
        <dbReference type="ARBA" id="ARBA00022723"/>
    </source>
</evidence>
<feature type="domain" description="TGS" evidence="8">
    <location>
        <begin position="276"/>
        <end position="359"/>
    </location>
</feature>
<dbReference type="InterPro" id="IPR027417">
    <property type="entry name" value="P-loop_NTPase"/>
</dbReference>
<comment type="cofactor">
    <cofactor evidence="1">
        <name>Mg(2+)</name>
        <dbReference type="ChEBI" id="CHEBI:18420"/>
    </cofactor>
</comment>
<dbReference type="InterPro" id="IPR004095">
    <property type="entry name" value="TGS"/>
</dbReference>
<dbReference type="SUPFAM" id="SSF52540">
    <property type="entry name" value="P-loop containing nucleoside triphosphate hydrolases"/>
    <property type="match status" value="1"/>
</dbReference>
<proteinExistence type="inferred from homology"/>
<evidence type="ECO:0000313" key="9">
    <source>
        <dbReference type="EMBL" id="PIS20991.1"/>
    </source>
</evidence>
<keyword evidence="4 6" id="KW-0067">ATP-binding</keyword>
<dbReference type="Proteomes" id="UP000231414">
    <property type="component" value="Unassembled WGS sequence"/>
</dbReference>
<comment type="similarity">
    <text evidence="6">Belongs to the TRAFAC class OBG-HflX-like GTPase superfamily. OBG GTPase family. YchF/OLA1 subfamily.</text>
</comment>
<dbReference type="GO" id="GO:0043023">
    <property type="term" value="F:ribosomal large subunit binding"/>
    <property type="evidence" value="ECO:0007669"/>
    <property type="project" value="UniProtKB-UniRule"/>
</dbReference>
<dbReference type="Gene3D" id="1.10.150.300">
    <property type="entry name" value="TGS-like domain"/>
    <property type="match status" value="1"/>
</dbReference>
<dbReference type="GO" id="GO:0005737">
    <property type="term" value="C:cytoplasm"/>
    <property type="evidence" value="ECO:0007669"/>
    <property type="project" value="TreeGrafter"/>
</dbReference>
<evidence type="ECO:0000259" key="8">
    <source>
        <dbReference type="PROSITE" id="PS51880"/>
    </source>
</evidence>
<dbReference type="InterPro" id="IPR012675">
    <property type="entry name" value="Beta-grasp_dom_sf"/>
</dbReference>
<organism evidence="9 10">
    <name type="scientific">candidate division WWE3 bacterium CG08_land_8_20_14_0_20_43_13</name>
    <dbReference type="NCBI Taxonomy" id="1975087"/>
    <lineage>
        <taxon>Bacteria</taxon>
        <taxon>Katanobacteria</taxon>
    </lineage>
</organism>
<dbReference type="GO" id="GO:0046872">
    <property type="term" value="F:metal ion binding"/>
    <property type="evidence" value="ECO:0007669"/>
    <property type="project" value="UniProtKB-KW"/>
</dbReference>
<dbReference type="InterPro" id="IPR004396">
    <property type="entry name" value="ATPase_YchF/OLA1"/>
</dbReference>
<dbReference type="AlphaFoldDB" id="A0A2H0X823"/>
<sequence>MSKLKVGIIGLPNAGKSTLFNALLGQQVANTAPYPFCTIEPNVGVVPVPDSRLEQLVKVVLADEPKASPVIIPAVVEFYDIAGLVKGAHEGEGLGNQFLSHIREVDALVQVARSFVSDAVVQIGSLDPKEDIETINTELVLKDLETLEKQKGPNPGVKLSLADQNFFSGLEKLRSCLNAGQLAVSAPLTDDERKETAKLSLLTSKPMIYVLNVDEENLFRALQEAGDDSDFLPICAKLEQDLQDLTESERSLYLKELGLSQPGLVRLTQRCYKLLGLISFLTAGPKEVRAWSIPLGSTAPQAAGVIHTDFERGFIRASLVPYKDLVESGSFSAAKAKGWVREEGKSYIIADGDVVEFRFSV</sequence>
<dbReference type="GO" id="GO:0016887">
    <property type="term" value="F:ATP hydrolysis activity"/>
    <property type="evidence" value="ECO:0007669"/>
    <property type="project" value="UniProtKB-UniRule"/>
</dbReference>